<organism evidence="1">
    <name type="scientific">marine metagenome</name>
    <dbReference type="NCBI Taxonomy" id="408172"/>
    <lineage>
        <taxon>unclassified sequences</taxon>
        <taxon>metagenomes</taxon>
        <taxon>ecological metagenomes</taxon>
    </lineage>
</organism>
<gene>
    <name evidence="1" type="ORF">METZ01_LOCUS116005</name>
</gene>
<accession>A0A381XFA0</accession>
<reference evidence="1" key="1">
    <citation type="submission" date="2018-05" db="EMBL/GenBank/DDBJ databases">
        <authorList>
            <person name="Lanie J.A."/>
            <person name="Ng W.-L."/>
            <person name="Kazmierczak K.M."/>
            <person name="Andrzejewski T.M."/>
            <person name="Davidsen T.M."/>
            <person name="Wayne K.J."/>
            <person name="Tettelin H."/>
            <person name="Glass J.I."/>
            <person name="Rusch D."/>
            <person name="Podicherti R."/>
            <person name="Tsui H.-C.T."/>
            <person name="Winkler M.E."/>
        </authorList>
    </citation>
    <scope>NUCLEOTIDE SEQUENCE</scope>
</reference>
<name>A0A381XFA0_9ZZZZ</name>
<dbReference type="EMBL" id="UINC01014891">
    <property type="protein sequence ID" value="SVA63151.1"/>
    <property type="molecule type" value="Genomic_DNA"/>
</dbReference>
<protein>
    <submittedName>
        <fullName evidence="1">Uncharacterized protein</fullName>
    </submittedName>
</protein>
<sequence length="111" mass="13634">MAHLTFYWDAWAIFDDDDVFRMIQREDYEGETWEECCDECVRYRDWDDSYLVKGYESNVIETNRELKEISTDENGDEVAAPQEVYDYYQNAMEKLKEKEKREQEERETKRK</sequence>
<evidence type="ECO:0000313" key="1">
    <source>
        <dbReference type="EMBL" id="SVA63151.1"/>
    </source>
</evidence>
<proteinExistence type="predicted"/>
<dbReference type="AlphaFoldDB" id="A0A381XFA0"/>